<keyword evidence="4" id="KW-0788">Thiol protease</keyword>
<comment type="caution">
    <text evidence="8">The sequence shown here is derived from an EMBL/GenBank/DDBJ whole genome shotgun (WGS) entry which is preliminary data.</text>
</comment>
<protein>
    <submittedName>
        <fullName evidence="8">C40 family peptidase</fullName>
    </submittedName>
</protein>
<evidence type="ECO:0000256" key="2">
    <source>
        <dbReference type="ARBA" id="ARBA00022670"/>
    </source>
</evidence>
<feature type="domain" description="NlpC/P60" evidence="7">
    <location>
        <begin position="241"/>
        <end position="355"/>
    </location>
</feature>
<gene>
    <name evidence="8" type="ORF">GCM10009760_59280</name>
</gene>
<feature type="chain" id="PRO_5045354643" evidence="6">
    <location>
        <begin position="41"/>
        <end position="355"/>
    </location>
</feature>
<reference evidence="9" key="1">
    <citation type="journal article" date="2019" name="Int. J. Syst. Evol. Microbiol.">
        <title>The Global Catalogue of Microorganisms (GCM) 10K type strain sequencing project: providing services to taxonomists for standard genome sequencing and annotation.</title>
        <authorList>
            <consortium name="The Broad Institute Genomics Platform"/>
            <consortium name="The Broad Institute Genome Sequencing Center for Infectious Disease"/>
            <person name="Wu L."/>
            <person name="Ma J."/>
        </authorList>
    </citation>
    <scope>NUCLEOTIDE SEQUENCE [LARGE SCALE GENOMIC DNA]</scope>
    <source>
        <strain evidence="9">JCM 14560</strain>
    </source>
</reference>
<evidence type="ECO:0000256" key="6">
    <source>
        <dbReference type="SAM" id="SignalP"/>
    </source>
</evidence>
<comment type="similarity">
    <text evidence="1">Belongs to the peptidase C40 family.</text>
</comment>
<sequence length="355" mass="38186">MPMNRRSPLPGVNRLARALVLTAAATSALGLVVGGGAAQAAPGAPAEPPSKKDVKARVDQLYDEAEQASEKVNKAAEYQKRLQGETDALQSEVAAGQDELNRLRTDLGAVAAAQYRAGGMDPTVQLMLDSDPAAYLSRARTLDQAAERQRDTLHQLLDRQRRLDQRRAETTAKLGELDQVRRSLAESKRDVQQRLSQAQQLLNSLGEEERARLAAQDAQEAENRATRGTDRIDLGNQAAPSDRAAAALAAAVGKIGSPYVYGSTGPGSFDCSGLMYWAWRQAGVSLPRTSQEQANAGQRVSLSEARPGDLVIFYRDAHHVGMYAGDGVVVHAPYPGARVRYESVSHMPVSAVVRP</sequence>
<feature type="signal peptide" evidence="6">
    <location>
        <begin position="1"/>
        <end position="40"/>
    </location>
</feature>
<dbReference type="InterPro" id="IPR000064">
    <property type="entry name" value="NLP_P60_dom"/>
</dbReference>
<evidence type="ECO:0000256" key="1">
    <source>
        <dbReference type="ARBA" id="ARBA00007074"/>
    </source>
</evidence>
<dbReference type="EMBL" id="BAAANT010000058">
    <property type="protein sequence ID" value="GAA2157282.1"/>
    <property type="molecule type" value="Genomic_DNA"/>
</dbReference>
<organism evidence="8 9">
    <name type="scientific">Kitasatospora kazusensis</name>
    <dbReference type="NCBI Taxonomy" id="407974"/>
    <lineage>
        <taxon>Bacteria</taxon>
        <taxon>Bacillati</taxon>
        <taxon>Actinomycetota</taxon>
        <taxon>Actinomycetes</taxon>
        <taxon>Kitasatosporales</taxon>
        <taxon>Streptomycetaceae</taxon>
        <taxon>Kitasatospora</taxon>
    </lineage>
</organism>
<evidence type="ECO:0000256" key="5">
    <source>
        <dbReference type="SAM" id="Coils"/>
    </source>
</evidence>
<keyword evidence="6" id="KW-0732">Signal</keyword>
<feature type="coiled-coil region" evidence="5">
    <location>
        <begin position="146"/>
        <end position="208"/>
    </location>
</feature>
<name>A0ABP5LZK2_9ACTN</name>
<evidence type="ECO:0000256" key="3">
    <source>
        <dbReference type="ARBA" id="ARBA00022801"/>
    </source>
</evidence>
<keyword evidence="9" id="KW-1185">Reference proteome</keyword>
<accession>A0ABP5LZK2</accession>
<evidence type="ECO:0000313" key="9">
    <source>
        <dbReference type="Proteomes" id="UP001422759"/>
    </source>
</evidence>
<evidence type="ECO:0000259" key="7">
    <source>
        <dbReference type="PROSITE" id="PS51935"/>
    </source>
</evidence>
<feature type="coiled-coil region" evidence="5">
    <location>
        <begin position="51"/>
        <end position="78"/>
    </location>
</feature>
<proteinExistence type="inferred from homology"/>
<dbReference type="PROSITE" id="PS51935">
    <property type="entry name" value="NLPC_P60"/>
    <property type="match status" value="1"/>
</dbReference>
<dbReference type="Proteomes" id="UP001422759">
    <property type="component" value="Unassembled WGS sequence"/>
</dbReference>
<dbReference type="InterPro" id="IPR038765">
    <property type="entry name" value="Papain-like_cys_pep_sf"/>
</dbReference>
<dbReference type="Gene3D" id="3.90.1720.10">
    <property type="entry name" value="endopeptidase domain like (from Nostoc punctiforme)"/>
    <property type="match status" value="1"/>
</dbReference>
<dbReference type="InterPro" id="IPR051794">
    <property type="entry name" value="PG_Endopeptidase_C40"/>
</dbReference>
<keyword evidence="3" id="KW-0378">Hydrolase</keyword>
<keyword evidence="5" id="KW-0175">Coiled coil</keyword>
<keyword evidence="2" id="KW-0645">Protease</keyword>
<dbReference type="PANTHER" id="PTHR47359:SF3">
    <property type="entry name" value="NLP_P60 DOMAIN-CONTAINING PROTEIN-RELATED"/>
    <property type="match status" value="1"/>
</dbReference>
<dbReference type="PROSITE" id="PS51318">
    <property type="entry name" value="TAT"/>
    <property type="match status" value="1"/>
</dbReference>
<dbReference type="PANTHER" id="PTHR47359">
    <property type="entry name" value="PEPTIDOGLYCAN DL-ENDOPEPTIDASE CWLO"/>
    <property type="match status" value="1"/>
</dbReference>
<dbReference type="SUPFAM" id="SSF54001">
    <property type="entry name" value="Cysteine proteinases"/>
    <property type="match status" value="1"/>
</dbReference>
<evidence type="ECO:0000313" key="8">
    <source>
        <dbReference type="EMBL" id="GAA2157282.1"/>
    </source>
</evidence>
<dbReference type="RefSeq" id="WP_344469228.1">
    <property type="nucleotide sequence ID" value="NZ_BAAANT010000058.1"/>
</dbReference>
<evidence type="ECO:0000256" key="4">
    <source>
        <dbReference type="ARBA" id="ARBA00022807"/>
    </source>
</evidence>
<dbReference type="InterPro" id="IPR006311">
    <property type="entry name" value="TAT_signal"/>
</dbReference>
<dbReference type="Pfam" id="PF00877">
    <property type="entry name" value="NLPC_P60"/>
    <property type="match status" value="1"/>
</dbReference>